<keyword evidence="1" id="KW-0812">Transmembrane</keyword>
<dbReference type="Proteomes" id="UP000060778">
    <property type="component" value="Chromosome"/>
</dbReference>
<protein>
    <recommendedName>
        <fullName evidence="4">Cytochrome C biogenesis protein transmembrane domain-containing protein</fullName>
    </recommendedName>
</protein>
<name>A0A0U3FP91_9CREN</name>
<feature type="transmembrane region" description="Helical" evidence="1">
    <location>
        <begin position="212"/>
        <end position="229"/>
    </location>
</feature>
<gene>
    <name evidence="2" type="ORF">EYM_00800</name>
</gene>
<dbReference type="KEGG" id="iis:EYM_00800"/>
<keyword evidence="1" id="KW-0472">Membrane</keyword>
<dbReference type="RefSeq" id="WP_075049232.1">
    <property type="nucleotide sequence ID" value="NZ_CP006867.1"/>
</dbReference>
<keyword evidence="1" id="KW-1133">Transmembrane helix</keyword>
<feature type="transmembrane region" description="Helical" evidence="1">
    <location>
        <begin position="292"/>
        <end position="312"/>
    </location>
</feature>
<dbReference type="EMBL" id="CP006867">
    <property type="protein sequence ID" value="ALU12143.1"/>
    <property type="molecule type" value="Genomic_DNA"/>
</dbReference>
<feature type="transmembrane region" description="Helical" evidence="1">
    <location>
        <begin position="257"/>
        <end position="280"/>
    </location>
</feature>
<dbReference type="GeneID" id="30679580"/>
<feature type="transmembrane region" description="Helical" evidence="1">
    <location>
        <begin position="186"/>
        <end position="206"/>
    </location>
</feature>
<feature type="transmembrane region" description="Helical" evidence="1">
    <location>
        <begin position="324"/>
        <end position="342"/>
    </location>
</feature>
<dbReference type="STRING" id="940295.EYM_00800"/>
<evidence type="ECO:0000256" key="1">
    <source>
        <dbReference type="SAM" id="Phobius"/>
    </source>
</evidence>
<dbReference type="AlphaFoldDB" id="A0A0U3FP91"/>
<reference evidence="2 3" key="1">
    <citation type="submission" date="2013-11" db="EMBL/GenBank/DDBJ databases">
        <title>Comparative genomics of Ignicoccus.</title>
        <authorList>
            <person name="Podar M."/>
        </authorList>
    </citation>
    <scope>NUCLEOTIDE SEQUENCE [LARGE SCALE GENOMIC DNA]</scope>
    <source>
        <strain evidence="2 3">DSM 13165</strain>
    </source>
</reference>
<evidence type="ECO:0000313" key="2">
    <source>
        <dbReference type="EMBL" id="ALU12143.1"/>
    </source>
</evidence>
<accession>A0A0U3FP91</accession>
<proteinExistence type="predicted"/>
<organism evidence="2 3">
    <name type="scientific">Ignicoccus islandicus DSM 13165</name>
    <dbReference type="NCBI Taxonomy" id="940295"/>
    <lineage>
        <taxon>Archaea</taxon>
        <taxon>Thermoproteota</taxon>
        <taxon>Thermoprotei</taxon>
        <taxon>Desulfurococcales</taxon>
        <taxon>Desulfurococcaceae</taxon>
        <taxon>Ignicoccus</taxon>
    </lineage>
</organism>
<keyword evidence="3" id="KW-1185">Reference proteome</keyword>
<sequence>MVVCSNVSVKALVTLINVTLLANNVTVYLIGVSNGPPCIEMKNYLELLSNRYGFKLVWLPIDKVGNVEPVPKVSELIERSGLPFQVPVSAVYCNDTLRYLVIGLVKDDAFWYSLMNCSGTSEIKVFYGEKLWSVVARNGLNETTINLVPLLVSMTIDSLNPVGLAVFSLLNAVYLKSDRKEYWKAVLKFVIAYSTAHIALGTMLAQVSANKIYSIIGIIAASIMIVLSAKPWRRLSKFFGTLSSKLSRMALSRASPVLIGIFASTIAMSPCVIGAYLSAISFVSSLPPTLRIPLFTLYAIVYSIPPLLVAFVSNRLAMKLNTRYVILVLATLSLLLSIYSLLS</sequence>
<evidence type="ECO:0000313" key="3">
    <source>
        <dbReference type="Proteomes" id="UP000060778"/>
    </source>
</evidence>
<evidence type="ECO:0008006" key="4">
    <source>
        <dbReference type="Google" id="ProtNLM"/>
    </source>
</evidence>